<feature type="region of interest" description="Disordered" evidence="2">
    <location>
        <begin position="108"/>
        <end position="129"/>
    </location>
</feature>
<evidence type="ECO:0000313" key="5">
    <source>
        <dbReference type="Proteomes" id="UP001370348"/>
    </source>
</evidence>
<protein>
    <submittedName>
        <fullName evidence="4">PilT/PilU family type 4a pilus ATPase</fullName>
    </submittedName>
</protein>
<dbReference type="Gene3D" id="3.40.50.300">
    <property type="entry name" value="P-loop containing nucleotide triphosphate hydrolases"/>
    <property type="match status" value="1"/>
</dbReference>
<name>A0ABZ2M4U7_9BACT</name>
<evidence type="ECO:0000313" key="4">
    <source>
        <dbReference type="EMBL" id="WXB18138.1"/>
    </source>
</evidence>
<dbReference type="InterPro" id="IPR001482">
    <property type="entry name" value="T2SS/T4SS_dom"/>
</dbReference>
<dbReference type="EMBL" id="CP089984">
    <property type="protein sequence ID" value="WXB18138.1"/>
    <property type="molecule type" value="Genomic_DNA"/>
</dbReference>
<dbReference type="InterPro" id="IPR006321">
    <property type="entry name" value="PilT/PilU"/>
</dbReference>
<dbReference type="NCBIfam" id="TIGR01420">
    <property type="entry name" value="pilT_fam"/>
    <property type="match status" value="1"/>
</dbReference>
<accession>A0ABZ2M4U7</accession>
<dbReference type="PROSITE" id="PS00662">
    <property type="entry name" value="T2SP_E"/>
    <property type="match status" value="1"/>
</dbReference>
<dbReference type="InterPro" id="IPR027417">
    <property type="entry name" value="P-loop_NTPase"/>
</dbReference>
<dbReference type="Proteomes" id="UP001370348">
    <property type="component" value="Chromosome"/>
</dbReference>
<dbReference type="CDD" id="cd01131">
    <property type="entry name" value="PilT"/>
    <property type="match status" value="1"/>
</dbReference>
<feature type="domain" description="Bacterial type II secretion system protein E" evidence="3">
    <location>
        <begin position="364"/>
        <end position="378"/>
    </location>
</feature>
<dbReference type="SUPFAM" id="SSF52540">
    <property type="entry name" value="P-loop containing nucleoside triphosphate hydrolases"/>
    <property type="match status" value="1"/>
</dbReference>
<evidence type="ECO:0000256" key="2">
    <source>
        <dbReference type="SAM" id="MobiDB-lite"/>
    </source>
</evidence>
<dbReference type="Gene3D" id="3.30.450.90">
    <property type="match status" value="2"/>
</dbReference>
<keyword evidence="5" id="KW-1185">Reference proteome</keyword>
<evidence type="ECO:0000256" key="1">
    <source>
        <dbReference type="ARBA" id="ARBA00006611"/>
    </source>
</evidence>
<dbReference type="SMART" id="SM00382">
    <property type="entry name" value="AAA"/>
    <property type="match status" value="1"/>
</dbReference>
<dbReference type="InterPro" id="IPR003593">
    <property type="entry name" value="AAA+_ATPase"/>
</dbReference>
<dbReference type="RefSeq" id="WP_394827779.1">
    <property type="nucleotide sequence ID" value="NZ_CP089984.1"/>
</dbReference>
<reference evidence="4 5" key="1">
    <citation type="submission" date="2021-12" db="EMBL/GenBank/DDBJ databases">
        <title>Discovery of the Pendulisporaceae a myxobacterial family with distinct sporulation behavior and unique specialized metabolism.</title>
        <authorList>
            <person name="Garcia R."/>
            <person name="Popoff A."/>
            <person name="Bader C.D."/>
            <person name="Loehr J."/>
            <person name="Walesch S."/>
            <person name="Walt C."/>
            <person name="Boldt J."/>
            <person name="Bunk B."/>
            <person name="Haeckl F.J.F.P.J."/>
            <person name="Gunesch A.P."/>
            <person name="Birkelbach J."/>
            <person name="Nuebel U."/>
            <person name="Pietschmann T."/>
            <person name="Bach T."/>
            <person name="Mueller R."/>
        </authorList>
    </citation>
    <scope>NUCLEOTIDE SEQUENCE [LARGE SCALE GENOMIC DNA]</scope>
    <source>
        <strain evidence="4 5">MSr11954</strain>
    </source>
</reference>
<dbReference type="PANTHER" id="PTHR30486:SF6">
    <property type="entry name" value="TYPE IV PILUS RETRACTATION ATPASE PILT"/>
    <property type="match status" value="1"/>
</dbReference>
<dbReference type="PANTHER" id="PTHR30486">
    <property type="entry name" value="TWITCHING MOTILITY PROTEIN PILT"/>
    <property type="match status" value="1"/>
</dbReference>
<evidence type="ECO:0000259" key="3">
    <source>
        <dbReference type="PROSITE" id="PS00662"/>
    </source>
</evidence>
<dbReference type="Pfam" id="PF00437">
    <property type="entry name" value="T2SSE"/>
    <property type="match status" value="1"/>
</dbReference>
<gene>
    <name evidence="4" type="ORF">LZC94_12860</name>
</gene>
<comment type="similarity">
    <text evidence="1">Belongs to the GSP E family.</text>
</comment>
<proteinExistence type="inferred from homology"/>
<dbReference type="InterPro" id="IPR050921">
    <property type="entry name" value="T4SS_GSP_E_ATPase"/>
</dbReference>
<organism evidence="4 5">
    <name type="scientific">Pendulispora albinea</name>
    <dbReference type="NCBI Taxonomy" id="2741071"/>
    <lineage>
        <taxon>Bacteria</taxon>
        <taxon>Pseudomonadati</taxon>
        <taxon>Myxococcota</taxon>
        <taxon>Myxococcia</taxon>
        <taxon>Myxococcales</taxon>
        <taxon>Sorangiineae</taxon>
        <taxon>Pendulisporaceae</taxon>
        <taxon>Pendulispora</taxon>
    </lineage>
</organism>
<sequence>MARIDSILAMVVQQGANELRVGIDREPKILAYGAAKRFHMMPTSEETLRELLGEILTQERDEALRSARKLEVAYDAGELGPFRVTFVLRADEGFDAVFLRARGRPEAAPTRLAPVPSPQPQPQMQPQPLPAREVRDVHGGRELRDSGEAKAVPAVDSAPVSAPAAVSVDGAAAAVPCETLVAHAVAMRASDLHLLDGDVPVVRVDGELHRLEHEGAEDVAARLGLDPSAVAAVSSGRALDFTLESADGTRARVNVYRTSRGIAAALRFVSRGAPALSSLGLPLPIDDLVDLPHGLVIVCGATGSGKSTTLAALAQAALARRSIVLLTLEDPIEFTLASGPRSLVRQRQIGRDVRDFPSGLRDALREDPDVLVLGEMRDPETISLAITAAETGHLVLTSLHCGGVASAIERIVDAYPPERQQQVRIQLADTLRAAVAQRLVPRARGVGRVLAAEVLRTNHAVANMIREGKTAQVASVLHSGKREGMIALERHLADRIRSGEVRPEDGRAVANDPDSLAMFLSR</sequence>
<feature type="compositionally biased region" description="Pro residues" evidence="2">
    <location>
        <begin position="115"/>
        <end position="129"/>
    </location>
</feature>